<accession>A0A8E2E3X1</accession>
<name>A0A8E2E3X1_9PEZI</name>
<feature type="region of interest" description="Disordered" evidence="1">
    <location>
        <begin position="69"/>
        <end position="110"/>
    </location>
</feature>
<dbReference type="EMBL" id="KV745167">
    <property type="protein sequence ID" value="OCK76926.1"/>
    <property type="molecule type" value="Genomic_DNA"/>
</dbReference>
<feature type="compositionally biased region" description="Basic and acidic residues" evidence="1">
    <location>
        <begin position="100"/>
        <end position="110"/>
    </location>
</feature>
<feature type="compositionally biased region" description="Polar residues" evidence="1">
    <location>
        <begin position="69"/>
        <end position="81"/>
    </location>
</feature>
<reference evidence="2 3" key="1">
    <citation type="journal article" date="2016" name="Nat. Commun.">
        <title>Ectomycorrhizal ecology is imprinted in the genome of the dominant symbiotic fungus Cenococcum geophilum.</title>
        <authorList>
            <consortium name="DOE Joint Genome Institute"/>
            <person name="Peter M."/>
            <person name="Kohler A."/>
            <person name="Ohm R.A."/>
            <person name="Kuo A."/>
            <person name="Krutzmann J."/>
            <person name="Morin E."/>
            <person name="Arend M."/>
            <person name="Barry K.W."/>
            <person name="Binder M."/>
            <person name="Choi C."/>
            <person name="Clum A."/>
            <person name="Copeland A."/>
            <person name="Grisel N."/>
            <person name="Haridas S."/>
            <person name="Kipfer T."/>
            <person name="LaButti K."/>
            <person name="Lindquist E."/>
            <person name="Lipzen A."/>
            <person name="Maire R."/>
            <person name="Meier B."/>
            <person name="Mihaltcheva S."/>
            <person name="Molinier V."/>
            <person name="Murat C."/>
            <person name="Poggeler S."/>
            <person name="Quandt C.A."/>
            <person name="Sperisen C."/>
            <person name="Tritt A."/>
            <person name="Tisserant E."/>
            <person name="Crous P.W."/>
            <person name="Henrissat B."/>
            <person name="Nehls U."/>
            <person name="Egli S."/>
            <person name="Spatafora J.W."/>
            <person name="Grigoriev I.V."/>
            <person name="Martin F.M."/>
        </authorList>
    </citation>
    <scope>NUCLEOTIDE SEQUENCE [LARGE SCALE GENOMIC DNA]</scope>
    <source>
        <strain evidence="2 3">CBS 459.81</strain>
    </source>
</reference>
<dbReference type="AlphaFoldDB" id="A0A8E2E3X1"/>
<dbReference type="Proteomes" id="UP000250266">
    <property type="component" value="Unassembled WGS sequence"/>
</dbReference>
<proteinExistence type="predicted"/>
<evidence type="ECO:0000256" key="1">
    <source>
        <dbReference type="SAM" id="MobiDB-lite"/>
    </source>
</evidence>
<keyword evidence="3" id="KW-1185">Reference proteome</keyword>
<protein>
    <submittedName>
        <fullName evidence="2">Uncharacterized protein</fullName>
    </submittedName>
</protein>
<feature type="region of interest" description="Disordered" evidence="1">
    <location>
        <begin position="1"/>
        <end position="43"/>
    </location>
</feature>
<sequence>MRMPYAGSSVRRRPEPDWYLDLPSADSRTNRTQSQAAAPPPLVTWDAARKSRGHSRGVAPTLNVRIYTNEYQSNEPSTSDYNGKRRGRMASEGTGGLRQKLHEERERRIEEVRVGATTRGPPKRGASARRFYAPFCCKSSIESTINFITL</sequence>
<evidence type="ECO:0000313" key="2">
    <source>
        <dbReference type="EMBL" id="OCK76926.1"/>
    </source>
</evidence>
<gene>
    <name evidence="2" type="ORF">K432DRAFT_132672</name>
</gene>
<evidence type="ECO:0000313" key="3">
    <source>
        <dbReference type="Proteomes" id="UP000250266"/>
    </source>
</evidence>
<feature type="compositionally biased region" description="Polar residues" evidence="1">
    <location>
        <begin position="26"/>
        <end position="36"/>
    </location>
</feature>
<organism evidence="2 3">
    <name type="scientific">Lepidopterella palustris CBS 459.81</name>
    <dbReference type="NCBI Taxonomy" id="1314670"/>
    <lineage>
        <taxon>Eukaryota</taxon>
        <taxon>Fungi</taxon>
        <taxon>Dikarya</taxon>
        <taxon>Ascomycota</taxon>
        <taxon>Pezizomycotina</taxon>
        <taxon>Dothideomycetes</taxon>
        <taxon>Pleosporomycetidae</taxon>
        <taxon>Mytilinidiales</taxon>
        <taxon>Argynnaceae</taxon>
        <taxon>Lepidopterella</taxon>
    </lineage>
</organism>